<dbReference type="FunFam" id="3.30.450.20:FF:000046">
    <property type="entry name" value="Aerotaxis sensor receptor"/>
    <property type="match status" value="1"/>
</dbReference>
<evidence type="ECO:0000256" key="13">
    <source>
        <dbReference type="SAM" id="Phobius"/>
    </source>
</evidence>
<reference evidence="17" key="1">
    <citation type="submission" date="2023-08" db="EMBL/GenBank/DDBJ databases">
        <title>Functional and genomic diversity of the sorghum phyllosphere microbiome.</title>
        <authorList>
            <person name="Shade A."/>
        </authorList>
    </citation>
    <scope>NUCLEOTIDE SEQUENCE</scope>
    <source>
        <strain evidence="17">SORGH_AS_0201</strain>
    </source>
</reference>
<feature type="transmembrane region" description="Helical" evidence="13">
    <location>
        <begin position="176"/>
        <end position="195"/>
    </location>
</feature>
<dbReference type="Gene3D" id="3.30.450.20">
    <property type="entry name" value="PAS domain"/>
    <property type="match status" value="1"/>
</dbReference>
<dbReference type="CDD" id="cd00130">
    <property type="entry name" value="PAS"/>
    <property type="match status" value="1"/>
</dbReference>
<evidence type="ECO:0000256" key="7">
    <source>
        <dbReference type="ARBA" id="ARBA00022989"/>
    </source>
</evidence>
<keyword evidence="7 13" id="KW-1133">Transmembrane helix</keyword>
<evidence type="ECO:0000256" key="5">
    <source>
        <dbReference type="ARBA" id="ARBA00022519"/>
    </source>
</evidence>
<feature type="compositionally biased region" description="Polar residues" evidence="12">
    <location>
        <begin position="315"/>
        <end position="324"/>
    </location>
</feature>
<keyword evidence="4" id="KW-0145">Chemotaxis</keyword>
<feature type="domain" description="Methyl-accepting transducer" evidence="14">
    <location>
        <begin position="249"/>
        <end position="485"/>
    </location>
</feature>
<dbReference type="InterPro" id="IPR004089">
    <property type="entry name" value="MCPsignal_dom"/>
</dbReference>
<accession>A0AAJ2BXM5</accession>
<comment type="similarity">
    <text evidence="10">Belongs to the methyl-accepting chemotaxis (MCP) protein family.</text>
</comment>
<dbReference type="SMART" id="SM00283">
    <property type="entry name" value="MA"/>
    <property type="match status" value="1"/>
</dbReference>
<dbReference type="InterPro" id="IPR003660">
    <property type="entry name" value="HAMP_dom"/>
</dbReference>
<keyword evidence="17" id="KW-0675">Receptor</keyword>
<dbReference type="PANTHER" id="PTHR32089:SF74">
    <property type="entry name" value="METHYL-ACCEPTING CHEMOTAXIS PROTEIN AER"/>
    <property type="match status" value="1"/>
</dbReference>
<keyword evidence="5" id="KW-0997">Cell inner membrane</keyword>
<evidence type="ECO:0000259" key="14">
    <source>
        <dbReference type="PROSITE" id="PS50111"/>
    </source>
</evidence>
<name>A0AAJ2BXM5_9PSED</name>
<dbReference type="NCBIfam" id="TIGR00229">
    <property type="entry name" value="sensory_box"/>
    <property type="match status" value="1"/>
</dbReference>
<dbReference type="Pfam" id="PF00672">
    <property type="entry name" value="HAMP"/>
    <property type="match status" value="1"/>
</dbReference>
<evidence type="ECO:0000259" key="15">
    <source>
        <dbReference type="PROSITE" id="PS50112"/>
    </source>
</evidence>
<proteinExistence type="inferred from homology"/>
<evidence type="ECO:0000256" key="10">
    <source>
        <dbReference type="ARBA" id="ARBA00029447"/>
    </source>
</evidence>
<dbReference type="PROSITE" id="PS50111">
    <property type="entry name" value="CHEMOTAXIS_TRANSDUC_2"/>
    <property type="match status" value="1"/>
</dbReference>
<evidence type="ECO:0000256" key="2">
    <source>
        <dbReference type="ARBA" id="ARBA00022475"/>
    </source>
</evidence>
<dbReference type="PROSITE" id="PS50885">
    <property type="entry name" value="HAMP"/>
    <property type="match status" value="1"/>
</dbReference>
<evidence type="ECO:0000256" key="1">
    <source>
        <dbReference type="ARBA" id="ARBA00004429"/>
    </source>
</evidence>
<dbReference type="PANTHER" id="PTHR32089">
    <property type="entry name" value="METHYL-ACCEPTING CHEMOTAXIS PROTEIN MCPB"/>
    <property type="match status" value="1"/>
</dbReference>
<dbReference type="Gene3D" id="1.10.287.950">
    <property type="entry name" value="Methyl-accepting chemotaxis protein"/>
    <property type="match status" value="1"/>
</dbReference>
<evidence type="ECO:0000256" key="12">
    <source>
        <dbReference type="SAM" id="MobiDB-lite"/>
    </source>
</evidence>
<gene>
    <name evidence="17" type="ORF">QE440_002424</name>
</gene>
<keyword evidence="2" id="KW-1003">Cell membrane</keyword>
<dbReference type="GO" id="GO:0007165">
    <property type="term" value="P:signal transduction"/>
    <property type="evidence" value="ECO:0007669"/>
    <property type="project" value="UniProtKB-KW"/>
</dbReference>
<comment type="subcellular location">
    <subcellularLocation>
        <location evidence="1">Cell inner membrane</location>
        <topology evidence="1">Multi-pass membrane protein</topology>
    </subcellularLocation>
</comment>
<dbReference type="Pfam" id="PF00015">
    <property type="entry name" value="MCPsignal"/>
    <property type="match status" value="1"/>
</dbReference>
<dbReference type="AlphaFoldDB" id="A0AAJ2BXM5"/>
<dbReference type="InterPro" id="IPR035965">
    <property type="entry name" value="PAS-like_dom_sf"/>
</dbReference>
<evidence type="ECO:0000256" key="6">
    <source>
        <dbReference type="ARBA" id="ARBA00022692"/>
    </source>
</evidence>
<dbReference type="CDD" id="cd06225">
    <property type="entry name" value="HAMP"/>
    <property type="match status" value="1"/>
</dbReference>
<dbReference type="SUPFAM" id="SSF55785">
    <property type="entry name" value="PYP-like sensor domain (PAS domain)"/>
    <property type="match status" value="1"/>
</dbReference>
<evidence type="ECO:0000256" key="4">
    <source>
        <dbReference type="ARBA" id="ARBA00022500"/>
    </source>
</evidence>
<feature type="domain" description="HAMP" evidence="16">
    <location>
        <begin position="192"/>
        <end position="244"/>
    </location>
</feature>
<keyword evidence="6 13" id="KW-0812">Transmembrane</keyword>
<feature type="region of interest" description="Disordered" evidence="12">
    <location>
        <begin position="303"/>
        <end position="324"/>
    </location>
</feature>
<dbReference type="GO" id="GO:0052131">
    <property type="term" value="P:positive aerotaxis"/>
    <property type="evidence" value="ECO:0007669"/>
    <property type="project" value="UniProtKB-ARBA"/>
</dbReference>
<organism evidence="17 18">
    <name type="scientific">Pseudomonas oryzihabitans</name>
    <dbReference type="NCBI Taxonomy" id="47885"/>
    <lineage>
        <taxon>Bacteria</taxon>
        <taxon>Pseudomonadati</taxon>
        <taxon>Pseudomonadota</taxon>
        <taxon>Gammaproteobacteria</taxon>
        <taxon>Pseudomonadales</taxon>
        <taxon>Pseudomonadaceae</taxon>
        <taxon>Pseudomonas</taxon>
    </lineage>
</organism>
<dbReference type="SMART" id="SM00304">
    <property type="entry name" value="HAMP"/>
    <property type="match status" value="1"/>
</dbReference>
<evidence type="ECO:0000256" key="8">
    <source>
        <dbReference type="ARBA" id="ARBA00023136"/>
    </source>
</evidence>
<evidence type="ECO:0000313" key="17">
    <source>
        <dbReference type="EMBL" id="MDR6234683.1"/>
    </source>
</evidence>
<dbReference type="EMBL" id="JAVJAF010000001">
    <property type="protein sequence ID" value="MDR6234683.1"/>
    <property type="molecule type" value="Genomic_DNA"/>
</dbReference>
<feature type="transmembrane region" description="Helical" evidence="13">
    <location>
        <begin position="151"/>
        <end position="170"/>
    </location>
</feature>
<evidence type="ECO:0000256" key="11">
    <source>
        <dbReference type="PROSITE-ProRule" id="PRU00284"/>
    </source>
</evidence>
<dbReference type="Proteomes" id="UP001268036">
    <property type="component" value="Unassembled WGS sequence"/>
</dbReference>
<dbReference type="PROSITE" id="PS50112">
    <property type="entry name" value="PAS"/>
    <property type="match status" value="1"/>
</dbReference>
<keyword evidence="3" id="KW-0488">Methylation</keyword>
<evidence type="ECO:0000256" key="9">
    <source>
        <dbReference type="ARBA" id="ARBA00023224"/>
    </source>
</evidence>
<keyword evidence="9 11" id="KW-0807">Transducer</keyword>
<evidence type="ECO:0000259" key="16">
    <source>
        <dbReference type="PROSITE" id="PS50885"/>
    </source>
</evidence>
<evidence type="ECO:0000313" key="18">
    <source>
        <dbReference type="Proteomes" id="UP001268036"/>
    </source>
</evidence>
<dbReference type="FunFam" id="1.10.287.950:FF:000001">
    <property type="entry name" value="Methyl-accepting chemotaxis sensory transducer"/>
    <property type="match status" value="1"/>
</dbReference>
<dbReference type="SUPFAM" id="SSF58104">
    <property type="entry name" value="Methyl-accepting chemotaxis protein (MCP) signaling domain"/>
    <property type="match status" value="1"/>
</dbReference>
<evidence type="ECO:0000256" key="3">
    <source>
        <dbReference type="ARBA" id="ARBA00022481"/>
    </source>
</evidence>
<feature type="domain" description="PAS" evidence="15">
    <location>
        <begin position="25"/>
        <end position="60"/>
    </location>
</feature>
<keyword evidence="8 13" id="KW-0472">Membrane</keyword>
<dbReference type="InterPro" id="IPR013655">
    <property type="entry name" value="PAS_fold_3"/>
</dbReference>
<dbReference type="Pfam" id="PF08447">
    <property type="entry name" value="PAS_3"/>
    <property type="match status" value="1"/>
</dbReference>
<sequence length="524" mass="57092">MRKNLPITGRNIQLPPGANILSTTDTSSHITYVNRDFIEISGFVEEELIGQPHNIVRHPDMPPAAFAHMWQTLKSGKSWMGLVKNRCKNGDHYWVSAYVTPITRNGQIIEYQSVRTRPEPQHVEAAEKAYAELHQQRSAKATWRLSLTTRLILMLIFALLFSGAITTLLVGFDPALLLGIALAVLLYAGAAWWVMAPLRRLATMATALADNPISQKLYTGRDDEIGQIEFALRMMKAEAGAVIGRMEDASGRLGQHADSLLRDIDSSNVLTRQQQSEIDQIATSVNEMTATISEVARSAQLTANSAADADRETQQGHSLVTQTSQSMTELEKKIGEAVTAIHDLDVKSQEISKVLEVIRGIADQTNLLALNAAIEAARAGEQGRGFSVVADEVRNLAALTQQSTKDTQVLISSLQERARNAVNVMELSSRQTQVSVGQAQEAANALQGISQRVNIISEMSTQIAAAVEEQGTVSDYINRHLGSIRDTADSNVGTGNRNSESARSVAQLSGALSELASQFWEKQG</sequence>
<comment type="caution">
    <text evidence="17">The sequence shown here is derived from an EMBL/GenBank/DDBJ whole genome shotgun (WGS) entry which is preliminary data.</text>
</comment>
<dbReference type="GO" id="GO:0005886">
    <property type="term" value="C:plasma membrane"/>
    <property type="evidence" value="ECO:0007669"/>
    <property type="project" value="UniProtKB-SubCell"/>
</dbReference>
<dbReference type="CDD" id="cd11386">
    <property type="entry name" value="MCP_signal"/>
    <property type="match status" value="1"/>
</dbReference>
<dbReference type="InterPro" id="IPR000014">
    <property type="entry name" value="PAS"/>
</dbReference>
<protein>
    <submittedName>
        <fullName evidence="17">Aerotaxis receptor</fullName>
    </submittedName>
</protein>